<sequence>MRLPGAPADALWGTGIGLVLLAALSTGMLARGSGYSGSPLLTGVMVAILLDAGFLIWVAISVQVRKRREARAGYVTVMNERPDLDQVDPRTGRVIRRGGEPFLTREEHLRRIGLVREALEAQQSDSAGGGLEPPPRGASAG</sequence>
<dbReference type="Proteomes" id="UP001500843">
    <property type="component" value="Unassembled WGS sequence"/>
</dbReference>
<reference evidence="4" key="1">
    <citation type="journal article" date="2019" name="Int. J. Syst. Evol. Microbiol.">
        <title>The Global Catalogue of Microorganisms (GCM) 10K type strain sequencing project: providing services to taxonomists for standard genome sequencing and annotation.</title>
        <authorList>
            <consortium name="The Broad Institute Genomics Platform"/>
            <consortium name="The Broad Institute Genome Sequencing Center for Infectious Disease"/>
            <person name="Wu L."/>
            <person name="Ma J."/>
        </authorList>
    </citation>
    <scope>NUCLEOTIDE SEQUENCE [LARGE SCALE GENOMIC DNA]</scope>
    <source>
        <strain evidence="4">JCM 17975</strain>
    </source>
</reference>
<keyword evidence="4" id="KW-1185">Reference proteome</keyword>
<dbReference type="EMBL" id="BAABHM010000010">
    <property type="protein sequence ID" value="GAA4698743.1"/>
    <property type="molecule type" value="Genomic_DNA"/>
</dbReference>
<feature type="region of interest" description="Disordered" evidence="1">
    <location>
        <begin position="120"/>
        <end position="141"/>
    </location>
</feature>
<feature type="compositionally biased region" description="Pro residues" evidence="1">
    <location>
        <begin position="132"/>
        <end position="141"/>
    </location>
</feature>
<evidence type="ECO:0000256" key="1">
    <source>
        <dbReference type="SAM" id="MobiDB-lite"/>
    </source>
</evidence>
<accession>A0ABP8X0M3</accession>
<evidence type="ECO:0000256" key="2">
    <source>
        <dbReference type="SAM" id="Phobius"/>
    </source>
</evidence>
<keyword evidence="2" id="KW-0472">Membrane</keyword>
<protein>
    <recommendedName>
        <fullName evidence="5">PH (Pleckstrin Homology) domain-containing protein</fullName>
    </recommendedName>
</protein>
<evidence type="ECO:0008006" key="5">
    <source>
        <dbReference type="Google" id="ProtNLM"/>
    </source>
</evidence>
<evidence type="ECO:0000313" key="4">
    <source>
        <dbReference type="Proteomes" id="UP001500843"/>
    </source>
</evidence>
<organism evidence="3 4">
    <name type="scientific">Promicromonospora umidemergens</name>
    <dbReference type="NCBI Taxonomy" id="629679"/>
    <lineage>
        <taxon>Bacteria</taxon>
        <taxon>Bacillati</taxon>
        <taxon>Actinomycetota</taxon>
        <taxon>Actinomycetes</taxon>
        <taxon>Micrococcales</taxon>
        <taxon>Promicromonosporaceae</taxon>
        <taxon>Promicromonospora</taxon>
    </lineage>
</organism>
<proteinExistence type="predicted"/>
<keyword evidence="2" id="KW-1133">Transmembrane helix</keyword>
<gene>
    <name evidence="3" type="ORF">GCM10023198_19020</name>
</gene>
<feature type="transmembrane region" description="Helical" evidence="2">
    <location>
        <begin position="40"/>
        <end position="62"/>
    </location>
</feature>
<name>A0ABP8X0M3_9MICO</name>
<comment type="caution">
    <text evidence="3">The sequence shown here is derived from an EMBL/GenBank/DDBJ whole genome shotgun (WGS) entry which is preliminary data.</text>
</comment>
<keyword evidence="2" id="KW-0812">Transmembrane</keyword>
<evidence type="ECO:0000313" key="3">
    <source>
        <dbReference type="EMBL" id="GAA4698743.1"/>
    </source>
</evidence>